<reference evidence="2" key="1">
    <citation type="submission" date="2021-01" db="EMBL/GenBank/DDBJ databases">
        <title>Caligus Genome Assembly.</title>
        <authorList>
            <person name="Gallardo-Escarate C."/>
        </authorList>
    </citation>
    <scope>NUCLEOTIDE SEQUENCE [LARGE SCALE GENOMIC DNA]</scope>
</reference>
<keyword evidence="2" id="KW-1185">Reference proteome</keyword>
<dbReference type="EMBL" id="CP045893">
    <property type="protein sequence ID" value="QQP53831.1"/>
    <property type="molecule type" value="Genomic_DNA"/>
</dbReference>
<organism evidence="1 2">
    <name type="scientific">Caligus rogercresseyi</name>
    <name type="common">Sea louse</name>
    <dbReference type="NCBI Taxonomy" id="217165"/>
    <lineage>
        <taxon>Eukaryota</taxon>
        <taxon>Metazoa</taxon>
        <taxon>Ecdysozoa</taxon>
        <taxon>Arthropoda</taxon>
        <taxon>Crustacea</taxon>
        <taxon>Multicrustacea</taxon>
        <taxon>Hexanauplia</taxon>
        <taxon>Copepoda</taxon>
        <taxon>Siphonostomatoida</taxon>
        <taxon>Caligidae</taxon>
        <taxon>Caligus</taxon>
    </lineage>
</organism>
<accession>A0A7T8KDF6</accession>
<evidence type="ECO:0000313" key="2">
    <source>
        <dbReference type="Proteomes" id="UP000595437"/>
    </source>
</evidence>
<sequence>RWPRIQMEEGWSLDLKEFLGKADPLAATTVLLLPPHVPVSSTGPRKYLVLHVLAVCLRVEPLVVLKKILTVGCKNIEDLEVGKVLFLNHIHHTIIPAIE</sequence>
<feature type="non-terminal residue" evidence="1">
    <location>
        <position position="1"/>
    </location>
</feature>
<evidence type="ECO:0000313" key="1">
    <source>
        <dbReference type="EMBL" id="QQP53831.1"/>
    </source>
</evidence>
<protein>
    <submittedName>
        <fullName evidence="1">Uncharacterized protein</fullName>
    </submittedName>
</protein>
<gene>
    <name evidence="1" type="ORF">FKW44_006450</name>
</gene>
<dbReference type="Proteomes" id="UP000595437">
    <property type="component" value="Chromosome 4"/>
</dbReference>
<name>A0A7T8KDF6_CALRO</name>
<dbReference type="AlphaFoldDB" id="A0A7T8KDF6"/>
<proteinExistence type="predicted"/>